<dbReference type="RefSeq" id="XP_026731339.1">
    <property type="nucleotide sequence ID" value="XM_026875538.1"/>
</dbReference>
<dbReference type="Gene3D" id="3.90.110.10">
    <property type="entry name" value="Lactate dehydrogenase/glycoside hydrolase, family 4, C-terminal"/>
    <property type="match status" value="1"/>
</dbReference>
<dbReference type="KEGG" id="tnl:113496354"/>
<dbReference type="InParanoid" id="A0A7E5VSR3"/>
<organism evidence="2 3">
    <name type="scientific">Trichoplusia ni</name>
    <name type="common">Cabbage looper</name>
    <dbReference type="NCBI Taxonomy" id="7111"/>
    <lineage>
        <taxon>Eukaryota</taxon>
        <taxon>Metazoa</taxon>
        <taxon>Ecdysozoa</taxon>
        <taxon>Arthropoda</taxon>
        <taxon>Hexapoda</taxon>
        <taxon>Insecta</taxon>
        <taxon>Pterygota</taxon>
        <taxon>Neoptera</taxon>
        <taxon>Endopterygota</taxon>
        <taxon>Lepidoptera</taxon>
        <taxon>Glossata</taxon>
        <taxon>Ditrysia</taxon>
        <taxon>Noctuoidea</taxon>
        <taxon>Noctuidae</taxon>
        <taxon>Plusiinae</taxon>
        <taxon>Trichoplusia</taxon>
    </lineage>
</organism>
<dbReference type="InterPro" id="IPR015955">
    <property type="entry name" value="Lactate_DH/Glyco_Ohase_4_C"/>
</dbReference>
<dbReference type="InterPro" id="IPR010945">
    <property type="entry name" value="Malate_DH_type2"/>
</dbReference>
<dbReference type="GO" id="GO:0006108">
    <property type="term" value="P:malate metabolic process"/>
    <property type="evidence" value="ECO:0007669"/>
    <property type="project" value="InterPro"/>
</dbReference>
<proteinExistence type="predicted"/>
<gene>
    <name evidence="3" type="primary">LOC113496354</name>
</gene>
<dbReference type="OrthoDB" id="7450228at2759"/>
<dbReference type="PANTHER" id="PTHR23382">
    <property type="entry name" value="MALATE DEHYDROGENASE"/>
    <property type="match status" value="1"/>
</dbReference>
<evidence type="ECO:0000256" key="1">
    <source>
        <dbReference type="ARBA" id="ARBA00023002"/>
    </source>
</evidence>
<sequence length="406" mass="46475">MNLQYTKVGKPIRVMVVNPLLPTSQLLITKLLSGIIFGMNDFIDLILLVYSNEMRIANEYVQELTSCGFPCFNTIKATSDLPHIYDADLFCIMTNFANPNAFDFYKDSDEQFDTLYLILKIALSLGKPLTGVALQEVCKKKEEESHLHPVVVCDGFVVMDVLHSFSENVPSEVFYCATPLRSIAKTILSDYLKVQCRDINDAYVWAVNDVDFHVEIATPYLIYDNVSREDVCDWDAMGKEVLDKLKLDHVQFNASWMKREFIEKVASTSRENPYGCIYRAAEVSKTIRYIFQSRSDRGEEDDLVTSLGIISDGSLGTIKGLPYILPLLIRDQQWTVNKRYEESSHLRSEIKRINLIAKEHHAQLHQYCKKFLDENITKHVFIPDVQDSESEDSFCYMGISTRTSDS</sequence>
<dbReference type="Gene3D" id="3.40.50.720">
    <property type="entry name" value="NAD(P)-binding Rossmann-like Domain"/>
    <property type="match status" value="1"/>
</dbReference>
<dbReference type="GeneID" id="113496354"/>
<accession>A0A7E5VSR3</accession>
<dbReference type="GO" id="GO:0016616">
    <property type="term" value="F:oxidoreductase activity, acting on the CH-OH group of donors, NAD or NADP as acceptor"/>
    <property type="evidence" value="ECO:0007669"/>
    <property type="project" value="InterPro"/>
</dbReference>
<evidence type="ECO:0000313" key="3">
    <source>
        <dbReference type="RefSeq" id="XP_026731339.1"/>
    </source>
</evidence>
<dbReference type="AlphaFoldDB" id="A0A7E5VSR3"/>
<keyword evidence="2" id="KW-1185">Reference proteome</keyword>
<dbReference type="GO" id="GO:0016615">
    <property type="term" value="F:malate dehydrogenase activity"/>
    <property type="evidence" value="ECO:0007669"/>
    <property type="project" value="InterPro"/>
</dbReference>
<reference evidence="3" key="1">
    <citation type="submission" date="2025-08" db="UniProtKB">
        <authorList>
            <consortium name="RefSeq"/>
        </authorList>
    </citation>
    <scope>IDENTIFICATION</scope>
</reference>
<evidence type="ECO:0000313" key="2">
    <source>
        <dbReference type="Proteomes" id="UP000322000"/>
    </source>
</evidence>
<name>A0A7E5VSR3_TRINI</name>
<protein>
    <submittedName>
        <fullName evidence="3">Malate dehydrogenase, cytoplasmic-like</fullName>
    </submittedName>
</protein>
<keyword evidence="1" id="KW-0560">Oxidoreductase</keyword>
<dbReference type="Proteomes" id="UP000322000">
    <property type="component" value="Chromosome 8"/>
</dbReference>